<keyword evidence="2" id="KW-0560">Oxidoreductase</keyword>
<organism evidence="4">
    <name type="scientific">Fusarium clavum</name>
    <dbReference type="NCBI Taxonomy" id="2594811"/>
    <lineage>
        <taxon>Eukaryota</taxon>
        <taxon>Fungi</taxon>
        <taxon>Dikarya</taxon>
        <taxon>Ascomycota</taxon>
        <taxon>Pezizomycotina</taxon>
        <taxon>Sordariomycetes</taxon>
        <taxon>Hypocreomycetidae</taxon>
        <taxon>Hypocreales</taxon>
        <taxon>Nectriaceae</taxon>
        <taxon>Fusarium</taxon>
        <taxon>Fusarium incarnatum-equiseti species complex</taxon>
    </lineage>
</organism>
<evidence type="ECO:0000259" key="3">
    <source>
        <dbReference type="PROSITE" id="PS51471"/>
    </source>
</evidence>
<accession>A0A090N5H6</accession>
<dbReference type="InterPro" id="IPR027443">
    <property type="entry name" value="IPNS-like_sf"/>
</dbReference>
<evidence type="ECO:0000313" key="4">
    <source>
        <dbReference type="EMBL" id="CEG04546.1"/>
    </source>
</evidence>
<protein>
    <submittedName>
        <fullName evidence="4">WGS project CBMI000000000 data, contig CS3069_c001462</fullName>
    </submittedName>
</protein>
<feature type="domain" description="Fe2OG dioxygenase" evidence="3">
    <location>
        <begin position="121"/>
        <end position="224"/>
    </location>
</feature>
<dbReference type="InterPro" id="IPR050231">
    <property type="entry name" value="Iron_ascorbate_oxido_reductase"/>
</dbReference>
<comment type="caution">
    <text evidence="4">The sequence shown here is derived from an EMBL/GenBank/DDBJ whole genome shotgun (WGS) entry which is preliminary data.</text>
</comment>
<dbReference type="InterPro" id="IPR005123">
    <property type="entry name" value="Oxoglu/Fe-dep_dioxygenase_dom"/>
</dbReference>
<dbReference type="Pfam" id="PF03171">
    <property type="entry name" value="2OG-FeII_Oxy"/>
    <property type="match status" value="1"/>
</dbReference>
<gene>
    <name evidence="4" type="ORF">BN850_0060040</name>
</gene>
<name>A0A090N5H6_9HYPO</name>
<evidence type="ECO:0000256" key="1">
    <source>
        <dbReference type="ARBA" id="ARBA00008056"/>
    </source>
</evidence>
<dbReference type="AlphaFoldDB" id="A0A090N5H6"/>
<dbReference type="GO" id="GO:0046872">
    <property type="term" value="F:metal ion binding"/>
    <property type="evidence" value="ECO:0007669"/>
    <property type="project" value="UniProtKB-KW"/>
</dbReference>
<evidence type="ECO:0000256" key="2">
    <source>
        <dbReference type="RuleBase" id="RU003682"/>
    </source>
</evidence>
<comment type="similarity">
    <text evidence="1 2">Belongs to the iron/ascorbate-dependent oxidoreductase family.</text>
</comment>
<sequence>MKYYIGNSRKFRGYTPFGAKEATGIEEVVGPEETTTHTLSEAFDIGYETAMDFQKKPGDPLPTDTYELYGDNQWPDEDVIPGFSATYRNYCGTVLETCRKLMRIFAIALDLPEDFFDSKMCYPGVTSRMLHYPAQSASGEEQGGLGAHTDYECFTVLSQGRVSGLQVLSQQGEWMLAPPISGTLVVNISDCLSIWSNKTFKSTIHRVVNLSGSERYSVPFFFGVDYDTTISVLPHLVSTNLPACKPPFKAGDWVRNKLSKSYVGYNGLTSSD</sequence>
<dbReference type="SUPFAM" id="SSF51197">
    <property type="entry name" value="Clavaminate synthase-like"/>
    <property type="match status" value="1"/>
</dbReference>
<dbReference type="PRINTS" id="PR00682">
    <property type="entry name" value="IPNSYNTHASE"/>
</dbReference>
<dbReference type="PANTHER" id="PTHR47990">
    <property type="entry name" value="2-OXOGLUTARATE (2OG) AND FE(II)-DEPENDENT OXYGENASE SUPERFAMILY PROTEIN-RELATED"/>
    <property type="match status" value="1"/>
</dbReference>
<dbReference type="InterPro" id="IPR044861">
    <property type="entry name" value="IPNS-like_FE2OG_OXY"/>
</dbReference>
<proteinExistence type="inferred from homology"/>
<reference evidence="4" key="1">
    <citation type="submission" date="2013-05" db="EMBL/GenBank/DDBJ databases">
        <title>Draft genome sequences of six wheat associated Fusarium spp. isolates.</title>
        <authorList>
            <person name="Moolhuijzen P.M."/>
            <person name="Manners J.M."/>
            <person name="Wilcox S."/>
            <person name="Bellgard M.I."/>
            <person name="Gardiner D.M."/>
        </authorList>
    </citation>
    <scope>NUCLEOTIDE SEQUENCE</scope>
    <source>
        <strain evidence="4">CS3069</strain>
    </source>
</reference>
<dbReference type="PROSITE" id="PS51471">
    <property type="entry name" value="FE2OG_OXY"/>
    <property type="match status" value="1"/>
</dbReference>
<dbReference type="EMBL" id="CBMI010001460">
    <property type="protein sequence ID" value="CEG04546.1"/>
    <property type="molecule type" value="Genomic_DNA"/>
</dbReference>
<keyword evidence="2" id="KW-0479">Metal-binding</keyword>
<dbReference type="Gene3D" id="2.60.120.330">
    <property type="entry name" value="B-lactam Antibiotic, Isopenicillin N Synthase, Chain"/>
    <property type="match status" value="1"/>
</dbReference>
<keyword evidence="2" id="KW-0408">Iron</keyword>
<dbReference type="GO" id="GO:0016491">
    <property type="term" value="F:oxidoreductase activity"/>
    <property type="evidence" value="ECO:0007669"/>
    <property type="project" value="UniProtKB-KW"/>
</dbReference>